<proteinExistence type="predicted"/>
<accession>A0A935MVR5</accession>
<dbReference type="PANTHER" id="PTHR38731:SF1">
    <property type="entry name" value="FECR PROTEIN DOMAIN-CONTAINING PROTEIN"/>
    <property type="match status" value="1"/>
</dbReference>
<name>A0A935MVR5_9RHOO</name>
<comment type="caution">
    <text evidence="4">The sequence shown here is derived from an EMBL/GenBank/DDBJ whole genome shotgun (WGS) entry which is preliminary data.</text>
</comment>
<feature type="chain" id="PRO_5037550665" evidence="1">
    <location>
        <begin position="23"/>
        <end position="291"/>
    </location>
</feature>
<feature type="signal peptide" evidence="1">
    <location>
        <begin position="1"/>
        <end position="22"/>
    </location>
</feature>
<dbReference type="Proteomes" id="UP000739411">
    <property type="component" value="Unassembled WGS sequence"/>
</dbReference>
<organism evidence="4 5">
    <name type="scientific">Candidatus Dechloromonas phosphorivorans</name>
    <dbReference type="NCBI Taxonomy" id="2899244"/>
    <lineage>
        <taxon>Bacteria</taxon>
        <taxon>Pseudomonadati</taxon>
        <taxon>Pseudomonadota</taxon>
        <taxon>Betaproteobacteria</taxon>
        <taxon>Rhodocyclales</taxon>
        <taxon>Azonexaceae</taxon>
        <taxon>Dechloromonas</taxon>
    </lineage>
</organism>
<dbReference type="Gene3D" id="2.60.120.1440">
    <property type="match status" value="1"/>
</dbReference>
<sequence>MGAMLRSSLVIFGLFSAWTASAAPNAVVDALQAPAWLERGERRLPLVPGMVLENRDRVLTGNGARAIIQLADGSAVKLGENVNVAVNAMKQEKNGSFAAALDVVKGAFRLTTDIFRKYQTQRAINVRTGTVTIGIRGTDLWGRSDHERDFVCLLEGRIAVSHPMGEPTELNEPLQFYGANKGQAPGPVALVDKEQLAKWALETELQNGAGVQQQGGRWGLRFGQYDKEETLALYDKLNASGYAAKIKPLRVAGGYSYEVRLGLLVTEREARALADKLTRDLHVPAPNLSRL</sequence>
<protein>
    <submittedName>
        <fullName evidence="4">FecR domain-containing protein</fullName>
    </submittedName>
</protein>
<reference evidence="4 5" key="1">
    <citation type="submission" date="2020-10" db="EMBL/GenBank/DDBJ databases">
        <title>Connecting structure to function with the recovery of over 1000 high-quality activated sludge metagenome-assembled genomes encoding full-length rRNA genes using long-read sequencing.</title>
        <authorList>
            <person name="Singleton C.M."/>
            <person name="Petriglieri F."/>
            <person name="Kristensen J.M."/>
            <person name="Kirkegaard R.H."/>
            <person name="Michaelsen T.Y."/>
            <person name="Andersen M.H."/>
            <person name="Karst S.M."/>
            <person name="Dueholm M.S."/>
            <person name="Nielsen P.H."/>
            <person name="Albertsen M."/>
        </authorList>
    </citation>
    <scope>NUCLEOTIDE SEQUENCE [LARGE SCALE GENOMIC DNA]</scope>
    <source>
        <strain evidence="4">EsbW_18-Q3-R4-48_BATAC.463</strain>
    </source>
</reference>
<evidence type="ECO:0000313" key="4">
    <source>
        <dbReference type="EMBL" id="MBK7414977.1"/>
    </source>
</evidence>
<dbReference type="InterPro" id="IPR006860">
    <property type="entry name" value="FecR"/>
</dbReference>
<dbReference type="GO" id="GO:0042834">
    <property type="term" value="F:peptidoglycan binding"/>
    <property type="evidence" value="ECO:0007669"/>
    <property type="project" value="InterPro"/>
</dbReference>
<dbReference type="Pfam" id="PF05036">
    <property type="entry name" value="SPOR"/>
    <property type="match status" value="1"/>
</dbReference>
<dbReference type="Pfam" id="PF04773">
    <property type="entry name" value="FecR"/>
    <property type="match status" value="1"/>
</dbReference>
<dbReference type="AlphaFoldDB" id="A0A935MVR5"/>
<feature type="domain" description="FecR protein" evidence="2">
    <location>
        <begin position="56"/>
        <end position="158"/>
    </location>
</feature>
<dbReference type="EMBL" id="JADJMS010000015">
    <property type="protein sequence ID" value="MBK7414977.1"/>
    <property type="molecule type" value="Genomic_DNA"/>
</dbReference>
<evidence type="ECO:0000313" key="5">
    <source>
        <dbReference type="Proteomes" id="UP000739411"/>
    </source>
</evidence>
<evidence type="ECO:0000256" key="1">
    <source>
        <dbReference type="SAM" id="SignalP"/>
    </source>
</evidence>
<dbReference type="InterPro" id="IPR007730">
    <property type="entry name" value="SPOR-like_dom"/>
</dbReference>
<gene>
    <name evidence="4" type="ORF">IPJ38_07510</name>
</gene>
<keyword evidence="1" id="KW-0732">Signal</keyword>
<evidence type="ECO:0000259" key="2">
    <source>
        <dbReference type="Pfam" id="PF04773"/>
    </source>
</evidence>
<feature type="domain" description="SPOR" evidence="3">
    <location>
        <begin position="216"/>
        <end position="278"/>
    </location>
</feature>
<dbReference type="PANTHER" id="PTHR38731">
    <property type="entry name" value="LIPL45-RELATED LIPOPROTEIN-RELATED"/>
    <property type="match status" value="1"/>
</dbReference>
<evidence type="ECO:0000259" key="3">
    <source>
        <dbReference type="Pfam" id="PF05036"/>
    </source>
</evidence>